<dbReference type="InterPro" id="IPR052928">
    <property type="entry name" value="Desiccation-related_membrane"/>
</dbReference>
<proteinExistence type="predicted"/>
<dbReference type="InterPro" id="IPR024623">
    <property type="entry name" value="YtxH"/>
</dbReference>
<sequence length="160" mass="16662">MKKDSKSLLWGILAGSVVGSVTALLLAPKPGKELRKDIVDGTNGAIDKVQEIAAQAGDKGSELYGKAKDAVESVVSEVKEWSKQYTQTDTEEELAVVSGIATEEAPVSLDETETAEIIAAAIEDDQDVADAGIEEAADSAEAVVNEDGAADTDKDKDGII</sequence>
<dbReference type="EMBL" id="CAKMMG010000001">
    <property type="protein sequence ID" value="CAH1190181.1"/>
    <property type="molecule type" value="Genomic_DNA"/>
</dbReference>
<dbReference type="Proteomes" id="UP000838324">
    <property type="component" value="Unassembled WGS sequence"/>
</dbReference>
<dbReference type="RefSeq" id="WP_236328374.1">
    <property type="nucleotide sequence ID" value="NZ_CAKMMG010000001.1"/>
</dbReference>
<dbReference type="PANTHER" id="PTHR35792">
    <property type="entry name" value="GENERAL STRESS PROTEIN"/>
    <property type="match status" value="1"/>
</dbReference>
<gene>
    <name evidence="2" type="ORF">PAECIP111892_00045</name>
</gene>
<dbReference type="Pfam" id="PF12732">
    <property type="entry name" value="YtxH"/>
    <property type="match status" value="1"/>
</dbReference>
<evidence type="ECO:0000313" key="2">
    <source>
        <dbReference type="EMBL" id="CAH1190181.1"/>
    </source>
</evidence>
<evidence type="ECO:0008006" key="4">
    <source>
        <dbReference type="Google" id="ProtNLM"/>
    </source>
</evidence>
<keyword evidence="3" id="KW-1185">Reference proteome</keyword>
<name>A0ABM9BLM4_9BACL</name>
<evidence type="ECO:0000313" key="3">
    <source>
        <dbReference type="Proteomes" id="UP000838324"/>
    </source>
</evidence>
<accession>A0ABM9BLM4</accession>
<dbReference type="PANTHER" id="PTHR35792:SF2">
    <property type="entry name" value="GENERAL STRESS PROTEIN"/>
    <property type="match status" value="1"/>
</dbReference>
<evidence type="ECO:0000256" key="1">
    <source>
        <dbReference type="SAM" id="MobiDB-lite"/>
    </source>
</evidence>
<feature type="region of interest" description="Disordered" evidence="1">
    <location>
        <begin position="137"/>
        <end position="160"/>
    </location>
</feature>
<reference evidence="2" key="1">
    <citation type="submission" date="2022-01" db="EMBL/GenBank/DDBJ databases">
        <authorList>
            <person name="Criscuolo A."/>
        </authorList>
    </citation>
    <scope>NUCLEOTIDE SEQUENCE</scope>
    <source>
        <strain evidence="2">CIP111892</strain>
    </source>
</reference>
<protein>
    <recommendedName>
        <fullName evidence="4">YtxH domain-containing protein</fullName>
    </recommendedName>
</protein>
<feature type="compositionally biased region" description="Basic and acidic residues" evidence="1">
    <location>
        <begin position="151"/>
        <end position="160"/>
    </location>
</feature>
<organism evidence="2 3">
    <name type="scientific">Paenibacillus auburnensis</name>
    <dbReference type="NCBI Taxonomy" id="2905649"/>
    <lineage>
        <taxon>Bacteria</taxon>
        <taxon>Bacillati</taxon>
        <taxon>Bacillota</taxon>
        <taxon>Bacilli</taxon>
        <taxon>Bacillales</taxon>
        <taxon>Paenibacillaceae</taxon>
        <taxon>Paenibacillus</taxon>
    </lineage>
</organism>
<comment type="caution">
    <text evidence="2">The sequence shown here is derived from an EMBL/GenBank/DDBJ whole genome shotgun (WGS) entry which is preliminary data.</text>
</comment>